<proteinExistence type="predicted"/>
<protein>
    <submittedName>
        <fullName evidence="2">Pineapple eye protein-like</fullName>
    </submittedName>
</protein>
<dbReference type="InterPro" id="IPR013083">
    <property type="entry name" value="Znf_RING/FYVE/PHD"/>
</dbReference>
<accession>A0ABM4GPE2</accession>
<evidence type="ECO:0000313" key="2">
    <source>
        <dbReference type="RefSeq" id="XP_070144588.1"/>
    </source>
</evidence>
<dbReference type="PANTHER" id="PTHR12420:SF42">
    <property type="entry name" value="G2_M PHASE-SPECIFIC E3 UBIQUITIN-PROTEIN LIGASE"/>
    <property type="match status" value="1"/>
</dbReference>
<keyword evidence="1" id="KW-1185">Reference proteome</keyword>
<sequence length="131" mass="14480">MPNTVRDTSSGMTFSLLKCEYCHRLGANLTSCQVGCKRSFHTKCGVDNMAVLQFGGQFDTFCADHVPEHRRRPEPEDNCVICLGVVVNDGEDFKPALAEFGGSYVLPESPAALASRARERGHPPIQLWPFH</sequence>
<dbReference type="GeneID" id="138929189"/>
<dbReference type="PANTHER" id="PTHR12420">
    <property type="entry name" value="PHD FINGER PROTEIN"/>
    <property type="match status" value="1"/>
</dbReference>
<dbReference type="RefSeq" id="XP_070144588.1">
    <property type="nucleotide sequence ID" value="XM_070288487.1"/>
</dbReference>
<evidence type="ECO:0000313" key="1">
    <source>
        <dbReference type="Proteomes" id="UP001652661"/>
    </source>
</evidence>
<name>A0ABM4GPE2_DROKI</name>
<dbReference type="Pfam" id="PF13771">
    <property type="entry name" value="zf-HC5HC2H"/>
    <property type="match status" value="1"/>
</dbReference>
<gene>
    <name evidence="2" type="primary">LOC138929189</name>
</gene>
<dbReference type="InterPro" id="IPR051188">
    <property type="entry name" value="PHD-type_Zinc_Finger"/>
</dbReference>
<organism evidence="1 2">
    <name type="scientific">Drosophila kikkawai</name>
    <name type="common">Fruit fly</name>
    <dbReference type="NCBI Taxonomy" id="30033"/>
    <lineage>
        <taxon>Eukaryota</taxon>
        <taxon>Metazoa</taxon>
        <taxon>Ecdysozoa</taxon>
        <taxon>Arthropoda</taxon>
        <taxon>Hexapoda</taxon>
        <taxon>Insecta</taxon>
        <taxon>Pterygota</taxon>
        <taxon>Neoptera</taxon>
        <taxon>Endopterygota</taxon>
        <taxon>Diptera</taxon>
        <taxon>Brachycera</taxon>
        <taxon>Muscomorpha</taxon>
        <taxon>Ephydroidea</taxon>
        <taxon>Drosophilidae</taxon>
        <taxon>Drosophila</taxon>
        <taxon>Sophophora</taxon>
    </lineage>
</organism>
<dbReference type="Proteomes" id="UP001652661">
    <property type="component" value="Chromosome X"/>
</dbReference>
<reference evidence="2" key="1">
    <citation type="submission" date="2025-08" db="UniProtKB">
        <authorList>
            <consortium name="RefSeq"/>
        </authorList>
    </citation>
    <scope>IDENTIFICATION</scope>
    <source>
        <strain evidence="2">14028-0561.14</strain>
        <tissue evidence="2">Whole fly</tissue>
    </source>
</reference>
<dbReference type="Gene3D" id="3.30.40.10">
    <property type="entry name" value="Zinc/RING finger domain, C3HC4 (zinc finger)"/>
    <property type="match status" value="1"/>
</dbReference>